<feature type="domain" description="BTB" evidence="4">
    <location>
        <begin position="597"/>
        <end position="664"/>
    </location>
</feature>
<proteinExistence type="predicted"/>
<dbReference type="SMART" id="SM00185">
    <property type="entry name" value="ARM"/>
    <property type="match status" value="7"/>
</dbReference>
<comment type="pathway">
    <text evidence="1">Protein modification; protein ubiquitination.</text>
</comment>
<dbReference type="InterPro" id="IPR000225">
    <property type="entry name" value="Armadillo"/>
</dbReference>
<dbReference type="Pfam" id="PF00651">
    <property type="entry name" value="BTB"/>
    <property type="match status" value="1"/>
</dbReference>
<feature type="compositionally biased region" description="Low complexity" evidence="3">
    <location>
        <begin position="1"/>
        <end position="15"/>
    </location>
</feature>
<dbReference type="AlphaFoldDB" id="A0A7R9XUG2"/>
<feature type="repeat" description="ARM" evidence="2">
    <location>
        <begin position="231"/>
        <end position="273"/>
    </location>
</feature>
<evidence type="ECO:0000256" key="3">
    <source>
        <dbReference type="SAM" id="MobiDB-lite"/>
    </source>
</evidence>
<feature type="repeat" description="ARM" evidence="2">
    <location>
        <begin position="273"/>
        <end position="305"/>
    </location>
</feature>
<dbReference type="InterPro" id="IPR011333">
    <property type="entry name" value="SKP1/BTB/POZ_sf"/>
</dbReference>
<dbReference type="SUPFAM" id="SSF54695">
    <property type="entry name" value="POZ domain"/>
    <property type="match status" value="1"/>
</dbReference>
<evidence type="ECO:0000256" key="1">
    <source>
        <dbReference type="ARBA" id="ARBA00004906"/>
    </source>
</evidence>
<dbReference type="PROSITE" id="PS50097">
    <property type="entry name" value="BTB"/>
    <property type="match status" value="1"/>
</dbReference>
<dbReference type="SMART" id="SM00225">
    <property type="entry name" value="BTB"/>
    <property type="match status" value="1"/>
</dbReference>
<feature type="region of interest" description="Disordered" evidence="3">
    <location>
        <begin position="820"/>
        <end position="849"/>
    </location>
</feature>
<feature type="region of interest" description="Disordered" evidence="3">
    <location>
        <begin position="1"/>
        <end position="22"/>
    </location>
</feature>
<organism evidence="5">
    <name type="scientific">Prasinoderma coloniale</name>
    <dbReference type="NCBI Taxonomy" id="156133"/>
    <lineage>
        <taxon>Eukaryota</taxon>
        <taxon>Viridiplantae</taxon>
        <taxon>Prasinodermophyta</taxon>
        <taxon>Prasinodermophyceae</taxon>
        <taxon>Prasinodermales</taxon>
        <taxon>Prasinodermaceae</taxon>
        <taxon>Prasinoderma</taxon>
    </lineage>
</organism>
<feature type="compositionally biased region" description="Acidic residues" evidence="3">
    <location>
        <begin position="838"/>
        <end position="849"/>
    </location>
</feature>
<feature type="compositionally biased region" description="Low complexity" evidence="3">
    <location>
        <begin position="820"/>
        <end position="831"/>
    </location>
</feature>
<dbReference type="SUPFAM" id="SSF48371">
    <property type="entry name" value="ARM repeat"/>
    <property type="match status" value="1"/>
</dbReference>
<feature type="repeat" description="ARM" evidence="2">
    <location>
        <begin position="367"/>
        <end position="409"/>
    </location>
</feature>
<dbReference type="Gene3D" id="1.25.10.10">
    <property type="entry name" value="Leucine-rich Repeat Variant"/>
    <property type="match status" value="4"/>
</dbReference>
<accession>A0A7R9XUG2</accession>
<feature type="compositionally biased region" description="Low complexity" evidence="3">
    <location>
        <begin position="764"/>
        <end position="787"/>
    </location>
</feature>
<dbReference type="PANTHER" id="PTHR46710">
    <property type="entry name" value="ARM REPEAT PROTEIN INTERACTING WITH ABF2"/>
    <property type="match status" value="1"/>
</dbReference>
<dbReference type="InterPro" id="IPR000210">
    <property type="entry name" value="BTB/POZ_dom"/>
</dbReference>
<evidence type="ECO:0000256" key="2">
    <source>
        <dbReference type="PROSITE-ProRule" id="PRU00259"/>
    </source>
</evidence>
<protein>
    <recommendedName>
        <fullName evidence="4">BTB domain-containing protein</fullName>
    </recommendedName>
</protein>
<feature type="region of interest" description="Disordered" evidence="3">
    <location>
        <begin position="861"/>
        <end position="933"/>
    </location>
</feature>
<dbReference type="PANTHER" id="PTHR46710:SF1">
    <property type="entry name" value="ARM REPEAT PROTEIN INTERACTING WITH ABF2"/>
    <property type="match status" value="1"/>
</dbReference>
<feature type="compositionally biased region" description="Low complexity" evidence="3">
    <location>
        <begin position="885"/>
        <end position="909"/>
    </location>
</feature>
<dbReference type="Pfam" id="PF00514">
    <property type="entry name" value="Arm"/>
    <property type="match status" value="2"/>
</dbReference>
<dbReference type="Gene3D" id="3.30.710.10">
    <property type="entry name" value="Potassium Channel Kv1.1, Chain A"/>
    <property type="match status" value="1"/>
</dbReference>
<sequence>MGGASAPGSSPGSSSGKKRKHAEVMAAMQAGGVLSGHTYNCSTEDITEITDALVANLESSVSAAKAAASGGTASKEQRRNVRADVRKVIHALANLANPGPGSMEAMVNRIVDQLVGRDAVACLVPLLNAEALRGADEPQALTEDIEKEAAYVVGLLAVKEDHQLLIAGEGAVPLLVKLLKRRSGKLGAVGMDGELAREHSTSGGVARRAADAITNLAHENVTLKNQVRIDGGIPPLVALLESADTKVQRAAAGALRTLAFKNDDNKKEIVECGALPTLIFMLRSEDKNIHYEAVGVVGNLVHSSQAIKKRVLAENALQPIINLLSSKCTDSQREAALLIGQFANPYDANDPAAADNIDLKVKIVQRGGLSPLIKMLRARKSDLKEMAAFALGRLAQNADNQAGICQEGGLRPLLELLDEKSPNLQHNAAFALYGLAENPDNVAEMVKEGAVQRLSDGVLMVQASKDCVNKTLKRLEDKLRPPPPEKPDAEENRVLRHLLYFLRCASDVCRERTAVAMAYLVHEDDFRRVFVDHGAIDVLLDMASSRVGSVQMDAAKALARLAERAEVATSSAPAPQPPQPKRKVNLGPEFVNSETVSDITFVVEGKPFYAHRIALVASSDAFRAMLTSGYREQKAVEVEIPNVPYKVFEAMMRCCYTGTVEVTPDISHELLRAADQYLLDGLKKLCEHAISKELTPENLEETYALAEDFHAPGLRRACIIYAFKHRKEVATATANRINQEMNVETVEDDLMEAAGLDAPDVHGSPAGRSRGARAASTARDTASPSSSMRPINAFADLALHMRKEARTVFAEMFAAKAEARAQQSDASDAETVGGGVEGGEEAADADAANADDVDEAIANVVLDEDLNVSDDEGGAPAGAEEDMQQADGPAQEQQQAQQQQQQQQGQQHGHNLQNGGELQAQPGGDAPMAVADD</sequence>
<evidence type="ECO:0000313" key="5">
    <source>
        <dbReference type="EMBL" id="CAD8229455.1"/>
    </source>
</evidence>
<dbReference type="EMBL" id="HBDZ01001247">
    <property type="protein sequence ID" value="CAD8229455.1"/>
    <property type="molecule type" value="Transcribed_RNA"/>
</dbReference>
<dbReference type="InterPro" id="IPR016024">
    <property type="entry name" value="ARM-type_fold"/>
</dbReference>
<evidence type="ECO:0000259" key="4">
    <source>
        <dbReference type="PROSITE" id="PS50097"/>
    </source>
</evidence>
<dbReference type="InterPro" id="IPR011989">
    <property type="entry name" value="ARM-like"/>
</dbReference>
<dbReference type="InterPro" id="IPR044282">
    <property type="entry name" value="ABAP1/ARIA"/>
</dbReference>
<dbReference type="PROSITE" id="PS50176">
    <property type="entry name" value="ARM_REPEAT"/>
    <property type="match status" value="4"/>
</dbReference>
<feature type="region of interest" description="Disordered" evidence="3">
    <location>
        <begin position="757"/>
        <end position="788"/>
    </location>
</feature>
<feature type="repeat" description="ARM" evidence="2">
    <location>
        <begin position="408"/>
        <end position="450"/>
    </location>
</feature>
<name>A0A7R9XUG2_9VIRI</name>
<reference evidence="5" key="1">
    <citation type="submission" date="2021-01" db="EMBL/GenBank/DDBJ databases">
        <authorList>
            <person name="Corre E."/>
            <person name="Pelletier E."/>
            <person name="Niang G."/>
            <person name="Scheremetjew M."/>
            <person name="Finn R."/>
            <person name="Kale V."/>
            <person name="Holt S."/>
            <person name="Cochrane G."/>
            <person name="Meng A."/>
            <person name="Brown T."/>
            <person name="Cohen L."/>
        </authorList>
    </citation>
    <scope>NUCLEOTIDE SEQUENCE</scope>
    <source>
        <strain evidence="5">CCMP1413</strain>
    </source>
</reference>
<gene>
    <name evidence="5" type="ORF">PCOL08062_LOCUS987</name>
</gene>
<feature type="compositionally biased region" description="Acidic residues" evidence="3">
    <location>
        <begin position="862"/>
        <end position="884"/>
    </location>
</feature>